<evidence type="ECO:0000313" key="2">
    <source>
        <dbReference type="EMBL" id="KIJ97118.1"/>
    </source>
</evidence>
<dbReference type="InterPro" id="IPR014756">
    <property type="entry name" value="Ig_E-set"/>
</dbReference>
<evidence type="ECO:0000256" key="1">
    <source>
        <dbReference type="SAM" id="MobiDB-lite"/>
    </source>
</evidence>
<dbReference type="SUPFAM" id="SSF81296">
    <property type="entry name" value="E set domains"/>
    <property type="match status" value="1"/>
</dbReference>
<reference evidence="2 3" key="1">
    <citation type="submission" date="2014-04" db="EMBL/GenBank/DDBJ databases">
        <authorList>
            <consortium name="DOE Joint Genome Institute"/>
            <person name="Kuo A."/>
            <person name="Kohler A."/>
            <person name="Nagy L.G."/>
            <person name="Floudas D."/>
            <person name="Copeland A."/>
            <person name="Barry K.W."/>
            <person name="Cichocki N."/>
            <person name="Veneault-Fourrey C."/>
            <person name="LaButti K."/>
            <person name="Lindquist E.A."/>
            <person name="Lipzen A."/>
            <person name="Lundell T."/>
            <person name="Morin E."/>
            <person name="Murat C."/>
            <person name="Sun H."/>
            <person name="Tunlid A."/>
            <person name="Henrissat B."/>
            <person name="Grigoriev I.V."/>
            <person name="Hibbett D.S."/>
            <person name="Martin F."/>
            <person name="Nordberg H.P."/>
            <person name="Cantor M.N."/>
            <person name="Hua S.X."/>
        </authorList>
    </citation>
    <scope>NUCLEOTIDE SEQUENCE [LARGE SCALE GENOMIC DNA]</scope>
    <source>
        <strain evidence="2 3">LaAM-08-1</strain>
    </source>
</reference>
<protein>
    <recommendedName>
        <fullName evidence="4">Arrestin C-terminal-like domain-containing protein</fullName>
    </recommendedName>
</protein>
<feature type="region of interest" description="Disordered" evidence="1">
    <location>
        <begin position="523"/>
        <end position="555"/>
    </location>
</feature>
<name>A0A0C9X704_9AGAR</name>
<feature type="compositionally biased region" description="Basic and acidic residues" evidence="1">
    <location>
        <begin position="822"/>
        <end position="835"/>
    </location>
</feature>
<feature type="compositionally biased region" description="Basic and acidic residues" evidence="1">
    <location>
        <begin position="771"/>
        <end position="782"/>
    </location>
</feature>
<dbReference type="OrthoDB" id="4001642at2759"/>
<feature type="compositionally biased region" description="Low complexity" evidence="1">
    <location>
        <begin position="738"/>
        <end position="752"/>
    </location>
</feature>
<feature type="compositionally biased region" description="Polar residues" evidence="1">
    <location>
        <begin position="913"/>
        <end position="927"/>
    </location>
</feature>
<feature type="compositionally biased region" description="Low complexity" evidence="1">
    <location>
        <begin position="1006"/>
        <end position="1016"/>
    </location>
</feature>
<dbReference type="EMBL" id="KN838701">
    <property type="protein sequence ID" value="KIJ97118.1"/>
    <property type="molecule type" value="Genomic_DNA"/>
</dbReference>
<dbReference type="Gene3D" id="2.60.40.640">
    <property type="match status" value="1"/>
</dbReference>
<feature type="region of interest" description="Disordered" evidence="1">
    <location>
        <begin position="702"/>
        <end position="1050"/>
    </location>
</feature>
<feature type="compositionally biased region" description="Polar residues" evidence="1">
    <location>
        <begin position="335"/>
        <end position="346"/>
    </location>
</feature>
<sequence length="1050" mass="110899">MAQVRLELRPPPNVDFVHGYPGIPPGAPDRPQAAVKGAIEVRVPQQGVKAKWVRIELRKVETLPGGGQANTYYDFVGPSPVNLWNSPDEYALLRSQDFPFSIRIPESIPPSIALENRAGINYELVASVCTKGKKGFLRKAKSVVVSTQATIIIDKHELHSTWPVYRQPETRHLAQEGVNLIVQRDHTCYGPGDRISVIATVKSDSLHTIILRGFEISLKESTVFRAGPYAQGKKGAPQVRAVNVCENKLVVNGTLYGGTQHQTELWCLLNQNHTTTTLNAARHIDVTYTLCIKALMGTGTHLIMELPVIVSNWQSHVSAEAIRRIGPAPSLSLLPASNTPTSQQFGSKEPPHGTSPPVSSGAAVLPTGHSRNNSNGAANPYSSLPTAASSTAKLPADELGYGAGYGIKPPYATHQPTKSSTLKDEFPPVRPTPTINTNLKPITPPPAAVPAATPATTTNGMTTGVGRRPRSTGGTGGGNRFTIMNAHPTEISDDRAPATNKNWLTAEEEKAQLFEKARARVEMTQGAHAAPPPASASPTSQTSPPRAAAAAAANPANWLSAEDEKLLYQKATNAVQTAQGVRPPLQYSDPIKSVSGSSTAKPPSAAAAMYAQAISARNNKADALQKQASRTASPPPAQVPIPTVAKVPPATAKVPVVAQGSAPSRMPSVAPAAQTPASRSASAKPAVPQYLTAEQEKAALRRYEEAKRAVDRTQGALSDDGHGSGSSSDPIAYDSLYPSAPAGSSSQSGPAADEPPPFDVVAPPSGPHAILSEKERMRRVYESQDAAALRNNANTEPPLNPYFPPVPSSSSSDYANALAQKEALRRKFEARDALSRENSANVKPQPPPRSNSINRNFGSPARTPSTSSTGGSRPTPVPPTAGGSGRVLTAIEEKAMLKARYEAMEAPQPLRMNGSTPSPLNGRQANASVSPPPSFSVPGRAGGSPVPPTRTPPPLMPRPPAEYIQETQEEDARVSRFTMNGENPSLDDLDLMNHSPNRINGKGNQAASSSPSTAASDQQPLTPLLAAYEKSSVTLKSPGPPPPLPPKPAE</sequence>
<feature type="compositionally biased region" description="Polar residues" evidence="1">
    <location>
        <begin position="994"/>
        <end position="1005"/>
    </location>
</feature>
<feature type="compositionally biased region" description="Low complexity" evidence="1">
    <location>
        <begin position="536"/>
        <end position="555"/>
    </location>
</feature>
<dbReference type="HOGENOM" id="CLU_006109_0_0_1"/>
<feature type="compositionally biased region" description="Low complexity" evidence="1">
    <location>
        <begin position="858"/>
        <end position="874"/>
    </location>
</feature>
<feature type="region of interest" description="Disordered" evidence="1">
    <location>
        <begin position="656"/>
        <end position="690"/>
    </location>
</feature>
<dbReference type="InterPro" id="IPR053060">
    <property type="entry name" value="Cytokinesis_Signaling_Reg"/>
</dbReference>
<feature type="region of interest" description="Disordered" evidence="1">
    <location>
        <begin position="435"/>
        <end position="480"/>
    </location>
</feature>
<dbReference type="GO" id="GO:0000917">
    <property type="term" value="P:division septum assembly"/>
    <property type="evidence" value="ECO:0007669"/>
    <property type="project" value="TreeGrafter"/>
</dbReference>
<evidence type="ECO:0000313" key="3">
    <source>
        <dbReference type="Proteomes" id="UP000054477"/>
    </source>
</evidence>
<proteinExistence type="predicted"/>
<dbReference type="InterPro" id="IPR014752">
    <property type="entry name" value="Arrestin-like_C"/>
</dbReference>
<feature type="compositionally biased region" description="Pro residues" evidence="1">
    <location>
        <begin position="1038"/>
        <end position="1050"/>
    </location>
</feature>
<feature type="compositionally biased region" description="Pro residues" evidence="1">
    <location>
        <begin position="945"/>
        <end position="960"/>
    </location>
</feature>
<dbReference type="PANTHER" id="PTHR36419:SF1">
    <property type="entry name" value="RHO1 GEF LOCALIZING PROTEIN 1"/>
    <property type="match status" value="1"/>
</dbReference>
<feature type="compositionally biased region" description="Low complexity" evidence="1">
    <location>
        <begin position="449"/>
        <end position="466"/>
    </location>
</feature>
<dbReference type="PANTHER" id="PTHR36419">
    <property type="entry name" value="ARRESTIN FAMILY PROTEIN 1"/>
    <property type="match status" value="1"/>
</dbReference>
<accession>A0A0C9X704</accession>
<feature type="region of interest" description="Disordered" evidence="1">
    <location>
        <begin position="583"/>
        <end position="602"/>
    </location>
</feature>
<feature type="compositionally biased region" description="Basic and acidic residues" evidence="1">
    <location>
        <begin position="891"/>
        <end position="903"/>
    </location>
</feature>
<feature type="compositionally biased region" description="Pro residues" evidence="1">
    <location>
        <begin position="798"/>
        <end position="807"/>
    </location>
</feature>
<feature type="compositionally biased region" description="Polar residues" evidence="1">
    <location>
        <begin position="369"/>
        <end position="389"/>
    </location>
</feature>
<dbReference type="AlphaFoldDB" id="A0A0C9X704"/>
<reference evidence="3" key="2">
    <citation type="submission" date="2015-01" db="EMBL/GenBank/DDBJ databases">
        <title>Evolutionary Origins and Diversification of the Mycorrhizal Mutualists.</title>
        <authorList>
            <consortium name="DOE Joint Genome Institute"/>
            <consortium name="Mycorrhizal Genomics Consortium"/>
            <person name="Kohler A."/>
            <person name="Kuo A."/>
            <person name="Nagy L.G."/>
            <person name="Floudas D."/>
            <person name="Copeland A."/>
            <person name="Barry K.W."/>
            <person name="Cichocki N."/>
            <person name="Veneault-Fourrey C."/>
            <person name="LaButti K."/>
            <person name="Lindquist E.A."/>
            <person name="Lipzen A."/>
            <person name="Lundell T."/>
            <person name="Morin E."/>
            <person name="Murat C."/>
            <person name="Riley R."/>
            <person name="Ohm R."/>
            <person name="Sun H."/>
            <person name="Tunlid A."/>
            <person name="Henrissat B."/>
            <person name="Grigoriev I.V."/>
            <person name="Hibbett D.S."/>
            <person name="Martin F."/>
        </authorList>
    </citation>
    <scope>NUCLEOTIDE SEQUENCE [LARGE SCALE GENOMIC DNA]</scope>
    <source>
        <strain evidence="3">LaAM-08-1</strain>
    </source>
</reference>
<organism evidence="2 3">
    <name type="scientific">Laccaria amethystina LaAM-08-1</name>
    <dbReference type="NCBI Taxonomy" id="1095629"/>
    <lineage>
        <taxon>Eukaryota</taxon>
        <taxon>Fungi</taxon>
        <taxon>Dikarya</taxon>
        <taxon>Basidiomycota</taxon>
        <taxon>Agaricomycotina</taxon>
        <taxon>Agaricomycetes</taxon>
        <taxon>Agaricomycetidae</taxon>
        <taxon>Agaricales</taxon>
        <taxon>Agaricineae</taxon>
        <taxon>Hydnangiaceae</taxon>
        <taxon>Laccaria</taxon>
    </lineage>
</organism>
<feature type="region of interest" description="Disordered" evidence="1">
    <location>
        <begin position="329"/>
        <end position="389"/>
    </location>
</feature>
<feature type="region of interest" description="Disordered" evidence="1">
    <location>
        <begin position="620"/>
        <end position="643"/>
    </location>
</feature>
<dbReference type="Proteomes" id="UP000054477">
    <property type="component" value="Unassembled WGS sequence"/>
</dbReference>
<gene>
    <name evidence="2" type="ORF">K443DRAFT_681773</name>
</gene>
<keyword evidence="3" id="KW-1185">Reference proteome</keyword>
<feature type="compositionally biased region" description="Basic and acidic residues" evidence="1">
    <location>
        <begin position="702"/>
        <end position="711"/>
    </location>
</feature>
<dbReference type="GO" id="GO:0000935">
    <property type="term" value="C:division septum"/>
    <property type="evidence" value="ECO:0007669"/>
    <property type="project" value="TreeGrafter"/>
</dbReference>
<evidence type="ECO:0008006" key="4">
    <source>
        <dbReference type="Google" id="ProtNLM"/>
    </source>
</evidence>